<dbReference type="InterPro" id="IPR016032">
    <property type="entry name" value="Sig_transdc_resp-reg_C-effctor"/>
</dbReference>
<evidence type="ECO:0000256" key="1">
    <source>
        <dbReference type="ARBA" id="ARBA00023125"/>
    </source>
</evidence>
<dbReference type="GO" id="GO:0032993">
    <property type="term" value="C:protein-DNA complex"/>
    <property type="evidence" value="ECO:0007669"/>
    <property type="project" value="TreeGrafter"/>
</dbReference>
<keyword evidence="1 3" id="KW-0238">DNA-binding</keyword>
<keyword evidence="2" id="KW-0597">Phosphoprotein</keyword>
<dbReference type="STRING" id="642780.SAMN04488570_0949"/>
<name>A0A1H1NRY7_9ACTN</name>
<evidence type="ECO:0000313" key="7">
    <source>
        <dbReference type="Proteomes" id="UP000198859"/>
    </source>
</evidence>
<dbReference type="Gene3D" id="1.10.10.10">
    <property type="entry name" value="Winged helix-like DNA-binding domain superfamily/Winged helix DNA-binding domain"/>
    <property type="match status" value="1"/>
</dbReference>
<gene>
    <name evidence="6" type="ORF">SAMN04488570_0949</name>
</gene>
<feature type="modified residue" description="4-aspartylphosphate" evidence="2">
    <location>
        <position position="71"/>
    </location>
</feature>
<dbReference type="Gene3D" id="6.10.250.690">
    <property type="match status" value="1"/>
</dbReference>
<dbReference type="GO" id="GO:0000976">
    <property type="term" value="F:transcription cis-regulatory region binding"/>
    <property type="evidence" value="ECO:0007669"/>
    <property type="project" value="TreeGrafter"/>
</dbReference>
<dbReference type="PANTHER" id="PTHR48111">
    <property type="entry name" value="REGULATOR OF RPOS"/>
    <property type="match status" value="1"/>
</dbReference>
<dbReference type="EMBL" id="LT629757">
    <property type="protein sequence ID" value="SDS01746.1"/>
    <property type="molecule type" value="Genomic_DNA"/>
</dbReference>
<dbReference type="Gene3D" id="3.40.50.2300">
    <property type="match status" value="1"/>
</dbReference>
<sequence length="243" mass="26481">MTSTSGDLSRPAGRPSPGSRARVLLVEDDLTIRESLRGSLSAAGLEVRALADGLDLEAELHSFRPDLVVLDWMLPGRDGPELVRVVRRTTAAGVVMLTAREGVADRLRGFDVGVDDYVAKPFVTEELVARIRAVLRRTGAVSSTVVVDDLVIDEGAALVERAGTRIALTATELRLLSYLATNRDRVMSSAQILTQVWGYEQYADNLVQVHVSAVRRKLEAHGPRLIHTERGLGYVLRAPRPPS</sequence>
<organism evidence="6 7">
    <name type="scientific">Nocardioides scoriae</name>
    <dbReference type="NCBI Taxonomy" id="642780"/>
    <lineage>
        <taxon>Bacteria</taxon>
        <taxon>Bacillati</taxon>
        <taxon>Actinomycetota</taxon>
        <taxon>Actinomycetes</taxon>
        <taxon>Propionibacteriales</taxon>
        <taxon>Nocardioidaceae</taxon>
        <taxon>Nocardioides</taxon>
    </lineage>
</organism>
<reference evidence="7" key="1">
    <citation type="submission" date="2016-10" db="EMBL/GenBank/DDBJ databases">
        <authorList>
            <person name="Varghese N."/>
            <person name="Submissions S."/>
        </authorList>
    </citation>
    <scope>NUCLEOTIDE SEQUENCE [LARGE SCALE GENOMIC DNA]</scope>
    <source>
        <strain evidence="7">DSM 22127</strain>
    </source>
</reference>
<dbReference type="GO" id="GO:0000156">
    <property type="term" value="F:phosphorelay response regulator activity"/>
    <property type="evidence" value="ECO:0007669"/>
    <property type="project" value="TreeGrafter"/>
</dbReference>
<feature type="DNA-binding region" description="OmpR/PhoB-type" evidence="3">
    <location>
        <begin position="142"/>
        <end position="238"/>
    </location>
</feature>
<dbReference type="SUPFAM" id="SSF46894">
    <property type="entry name" value="C-terminal effector domain of the bipartite response regulators"/>
    <property type="match status" value="1"/>
</dbReference>
<dbReference type="PROSITE" id="PS51755">
    <property type="entry name" value="OMPR_PHOB"/>
    <property type="match status" value="1"/>
</dbReference>
<dbReference type="GO" id="GO:0005829">
    <property type="term" value="C:cytosol"/>
    <property type="evidence" value="ECO:0007669"/>
    <property type="project" value="TreeGrafter"/>
</dbReference>
<dbReference type="RefSeq" id="WP_091726663.1">
    <property type="nucleotide sequence ID" value="NZ_LT629757.1"/>
</dbReference>
<dbReference type="InterPro" id="IPR036388">
    <property type="entry name" value="WH-like_DNA-bd_sf"/>
</dbReference>
<dbReference type="InterPro" id="IPR001867">
    <property type="entry name" value="OmpR/PhoB-type_DNA-bd"/>
</dbReference>
<dbReference type="Proteomes" id="UP000198859">
    <property type="component" value="Chromosome I"/>
</dbReference>
<dbReference type="OrthoDB" id="5177151at2"/>
<dbReference type="SUPFAM" id="SSF52172">
    <property type="entry name" value="CheY-like"/>
    <property type="match status" value="1"/>
</dbReference>
<dbReference type="SMART" id="SM00862">
    <property type="entry name" value="Trans_reg_C"/>
    <property type="match status" value="1"/>
</dbReference>
<feature type="domain" description="OmpR/PhoB-type" evidence="5">
    <location>
        <begin position="142"/>
        <end position="238"/>
    </location>
</feature>
<evidence type="ECO:0000256" key="2">
    <source>
        <dbReference type="PROSITE-ProRule" id="PRU00169"/>
    </source>
</evidence>
<feature type="domain" description="Response regulatory" evidence="4">
    <location>
        <begin position="22"/>
        <end position="135"/>
    </location>
</feature>
<dbReference type="PROSITE" id="PS50110">
    <property type="entry name" value="RESPONSE_REGULATORY"/>
    <property type="match status" value="1"/>
</dbReference>
<dbReference type="CDD" id="cd00383">
    <property type="entry name" value="trans_reg_C"/>
    <property type="match status" value="1"/>
</dbReference>
<dbReference type="InterPro" id="IPR011006">
    <property type="entry name" value="CheY-like_superfamily"/>
</dbReference>
<dbReference type="SMART" id="SM00448">
    <property type="entry name" value="REC"/>
    <property type="match status" value="1"/>
</dbReference>
<dbReference type="InterPro" id="IPR039420">
    <property type="entry name" value="WalR-like"/>
</dbReference>
<keyword evidence="7" id="KW-1185">Reference proteome</keyword>
<dbReference type="PANTHER" id="PTHR48111:SF28">
    <property type="entry name" value="TRANSCRIPTIONAL REGULATORY PROTEIN TCRX-RELATED"/>
    <property type="match status" value="1"/>
</dbReference>
<protein>
    <submittedName>
        <fullName evidence="6">DNA-binding response regulator, OmpR family, contains REC and winged-helix (WHTH) domain</fullName>
    </submittedName>
</protein>
<evidence type="ECO:0000313" key="6">
    <source>
        <dbReference type="EMBL" id="SDS01746.1"/>
    </source>
</evidence>
<dbReference type="GO" id="GO:0006355">
    <property type="term" value="P:regulation of DNA-templated transcription"/>
    <property type="evidence" value="ECO:0007669"/>
    <property type="project" value="InterPro"/>
</dbReference>
<dbReference type="Pfam" id="PF00486">
    <property type="entry name" value="Trans_reg_C"/>
    <property type="match status" value="1"/>
</dbReference>
<dbReference type="InterPro" id="IPR001789">
    <property type="entry name" value="Sig_transdc_resp-reg_receiver"/>
</dbReference>
<evidence type="ECO:0000259" key="4">
    <source>
        <dbReference type="PROSITE" id="PS50110"/>
    </source>
</evidence>
<dbReference type="AlphaFoldDB" id="A0A1H1NRY7"/>
<proteinExistence type="predicted"/>
<evidence type="ECO:0000259" key="5">
    <source>
        <dbReference type="PROSITE" id="PS51755"/>
    </source>
</evidence>
<dbReference type="Pfam" id="PF00072">
    <property type="entry name" value="Response_reg"/>
    <property type="match status" value="1"/>
</dbReference>
<evidence type="ECO:0000256" key="3">
    <source>
        <dbReference type="PROSITE-ProRule" id="PRU01091"/>
    </source>
</evidence>
<accession>A0A1H1NRY7</accession>